<comment type="caution">
    <text evidence="1">The sequence shown here is derived from an EMBL/GenBank/DDBJ whole genome shotgun (WGS) entry which is preliminary data.</text>
</comment>
<protein>
    <recommendedName>
        <fullName evidence="3">Secreted protein</fullName>
    </recommendedName>
</protein>
<evidence type="ECO:0000313" key="1">
    <source>
        <dbReference type="EMBL" id="GIY90466.1"/>
    </source>
</evidence>
<name>A0AAV4X929_9ARAC</name>
<dbReference type="EMBL" id="BPLQ01015713">
    <property type="protein sequence ID" value="GIY90466.1"/>
    <property type="molecule type" value="Genomic_DNA"/>
</dbReference>
<proteinExistence type="predicted"/>
<reference evidence="1 2" key="1">
    <citation type="submission" date="2021-06" db="EMBL/GenBank/DDBJ databases">
        <title>Caerostris darwini draft genome.</title>
        <authorList>
            <person name="Kono N."/>
            <person name="Arakawa K."/>
        </authorList>
    </citation>
    <scope>NUCLEOTIDE SEQUENCE [LARGE SCALE GENOMIC DNA]</scope>
</reference>
<keyword evidence="2" id="KW-1185">Reference proteome</keyword>
<sequence>MKDAKTHYYNRHWISTVLIVTAMRAVSEIQLEFSCSPQVTNNLTRSFNLPHREQKRLPESGGPRCEGSLNDCGGRVFSEDWSSNGASDYHGACFNFRNLPASPFAMVMKWPSGMKGSFN</sequence>
<evidence type="ECO:0008006" key="3">
    <source>
        <dbReference type="Google" id="ProtNLM"/>
    </source>
</evidence>
<evidence type="ECO:0000313" key="2">
    <source>
        <dbReference type="Proteomes" id="UP001054837"/>
    </source>
</evidence>
<organism evidence="1 2">
    <name type="scientific">Caerostris darwini</name>
    <dbReference type="NCBI Taxonomy" id="1538125"/>
    <lineage>
        <taxon>Eukaryota</taxon>
        <taxon>Metazoa</taxon>
        <taxon>Ecdysozoa</taxon>
        <taxon>Arthropoda</taxon>
        <taxon>Chelicerata</taxon>
        <taxon>Arachnida</taxon>
        <taxon>Araneae</taxon>
        <taxon>Araneomorphae</taxon>
        <taxon>Entelegynae</taxon>
        <taxon>Araneoidea</taxon>
        <taxon>Araneidae</taxon>
        <taxon>Caerostris</taxon>
    </lineage>
</organism>
<gene>
    <name evidence="1" type="ORF">CDAR_194931</name>
</gene>
<accession>A0AAV4X929</accession>
<dbReference type="Proteomes" id="UP001054837">
    <property type="component" value="Unassembled WGS sequence"/>
</dbReference>
<dbReference type="AlphaFoldDB" id="A0AAV4X929"/>